<accession>A0ACC0VQP3</accession>
<organism evidence="1 2">
    <name type="scientific">Peronosclerospora sorghi</name>
    <dbReference type="NCBI Taxonomy" id="230839"/>
    <lineage>
        <taxon>Eukaryota</taxon>
        <taxon>Sar</taxon>
        <taxon>Stramenopiles</taxon>
        <taxon>Oomycota</taxon>
        <taxon>Peronosporomycetes</taxon>
        <taxon>Peronosporales</taxon>
        <taxon>Peronosporaceae</taxon>
        <taxon>Peronosclerospora</taxon>
    </lineage>
</organism>
<name>A0ACC0VQP3_9STRA</name>
<reference evidence="1 2" key="1">
    <citation type="journal article" date="2022" name="bioRxiv">
        <title>The genome of the oomycete Peronosclerospora sorghi, a cosmopolitan pathogen of maize and sorghum, is inflated with dispersed pseudogenes.</title>
        <authorList>
            <person name="Fletcher K."/>
            <person name="Martin F."/>
            <person name="Isakeit T."/>
            <person name="Cavanaugh K."/>
            <person name="Magill C."/>
            <person name="Michelmore R."/>
        </authorList>
    </citation>
    <scope>NUCLEOTIDE SEQUENCE [LARGE SCALE GENOMIC DNA]</scope>
    <source>
        <strain evidence="1">P6</strain>
    </source>
</reference>
<protein>
    <submittedName>
        <fullName evidence="1">Uncharacterized protein</fullName>
    </submittedName>
</protein>
<sequence length="164" mass="19001">MFAFSKVHEQFLIFSRVTTDNPLSVCSGEFKQSMGLPCAHVIHTRLTAGQQLQIGDFHEHWWIKDEMPQQDAQGEPEATVRTMLQTLEERYQLWPAHRQATFRSPLTQMVQDNDPILQNPLVQRTRGRPVGARNRPASSTRRDLDYRRKQATEEVRNMQTDGAQ</sequence>
<evidence type="ECO:0000313" key="1">
    <source>
        <dbReference type="EMBL" id="KAI9908799.1"/>
    </source>
</evidence>
<evidence type="ECO:0000313" key="2">
    <source>
        <dbReference type="Proteomes" id="UP001163321"/>
    </source>
</evidence>
<keyword evidence="2" id="KW-1185">Reference proteome</keyword>
<comment type="caution">
    <text evidence="1">The sequence shown here is derived from an EMBL/GenBank/DDBJ whole genome shotgun (WGS) entry which is preliminary data.</text>
</comment>
<dbReference type="EMBL" id="CM047587">
    <property type="protein sequence ID" value="KAI9908799.1"/>
    <property type="molecule type" value="Genomic_DNA"/>
</dbReference>
<proteinExistence type="predicted"/>
<gene>
    <name evidence="1" type="ORF">PsorP6_003280</name>
</gene>
<dbReference type="Proteomes" id="UP001163321">
    <property type="component" value="Chromosome 8"/>
</dbReference>